<gene>
    <name evidence="1" type="ORF">I7412_10100</name>
</gene>
<dbReference type="EMBL" id="JAEACQ010000161">
    <property type="protein sequence ID" value="MBL7627516.1"/>
    <property type="molecule type" value="Genomic_DNA"/>
</dbReference>
<comment type="caution">
    <text evidence="1">The sequence shown here is derived from an EMBL/GenBank/DDBJ whole genome shotgun (WGS) entry which is preliminary data.</text>
</comment>
<evidence type="ECO:0000313" key="1">
    <source>
        <dbReference type="EMBL" id="MBL7627516.1"/>
    </source>
</evidence>
<keyword evidence="2" id="KW-1185">Reference proteome</keyword>
<name>A0A937R8V1_9ACTN</name>
<dbReference type="RefSeq" id="WP_202999319.1">
    <property type="nucleotide sequence ID" value="NZ_JADWYU010000098.1"/>
</dbReference>
<reference evidence="1" key="1">
    <citation type="submission" date="2020-12" db="EMBL/GenBank/DDBJ databases">
        <title>Genomic characterization of non-nitrogen-fixing Frankia strains.</title>
        <authorList>
            <person name="Carlos-Shanley C."/>
            <person name="Guerra T."/>
            <person name="Hahn D."/>
        </authorList>
    </citation>
    <scope>NUCLEOTIDE SEQUENCE</scope>
    <source>
        <strain evidence="1">CN6</strain>
    </source>
</reference>
<dbReference type="AlphaFoldDB" id="A0A937R8V1"/>
<protein>
    <submittedName>
        <fullName evidence="1">Uncharacterized protein</fullName>
    </submittedName>
</protein>
<accession>A0A937R8V1</accession>
<dbReference type="Proteomes" id="UP000604475">
    <property type="component" value="Unassembled WGS sequence"/>
</dbReference>
<proteinExistence type="predicted"/>
<organism evidence="1 2">
    <name type="scientific">Frankia nepalensis</name>
    <dbReference type="NCBI Taxonomy" id="1836974"/>
    <lineage>
        <taxon>Bacteria</taxon>
        <taxon>Bacillati</taxon>
        <taxon>Actinomycetota</taxon>
        <taxon>Actinomycetes</taxon>
        <taxon>Frankiales</taxon>
        <taxon>Frankiaceae</taxon>
        <taxon>Frankia</taxon>
    </lineage>
</organism>
<evidence type="ECO:0000313" key="2">
    <source>
        <dbReference type="Proteomes" id="UP000604475"/>
    </source>
</evidence>
<sequence length="75" mass="8059">MGAETARAVAVRLRDEAVPATNASWYQLDVTAAELAAARSALAELAYGTTRITPAGTSRLEIIDMLEELNRQLGR</sequence>